<reference evidence="2 3" key="1">
    <citation type="submission" date="2024-11" db="EMBL/GenBank/DDBJ databases">
        <title>Adaptive evolution of stress response genes in parasites aligns with host niche diversity.</title>
        <authorList>
            <person name="Hahn C."/>
            <person name="Resl P."/>
        </authorList>
    </citation>
    <scope>NUCLEOTIDE SEQUENCE [LARGE SCALE GENOMIC DNA]</scope>
    <source>
        <strain evidence="2">EGGRZ-B1_66</strain>
        <tissue evidence="2">Body</tissue>
    </source>
</reference>
<keyword evidence="3" id="KW-1185">Reference proteome</keyword>
<keyword evidence="1" id="KW-0812">Transmembrane</keyword>
<protein>
    <submittedName>
        <fullName evidence="2">Uncharacterized protein</fullName>
    </submittedName>
</protein>
<dbReference type="AlphaFoldDB" id="A0ABD2Q905"/>
<keyword evidence="1" id="KW-0472">Membrane</keyword>
<comment type="caution">
    <text evidence="2">The sequence shown here is derived from an EMBL/GenBank/DDBJ whole genome shotgun (WGS) entry which is preliminary data.</text>
</comment>
<proteinExistence type="predicted"/>
<accession>A0ABD2Q905</accession>
<dbReference type="Proteomes" id="UP001626550">
    <property type="component" value="Unassembled WGS sequence"/>
</dbReference>
<feature type="transmembrane region" description="Helical" evidence="1">
    <location>
        <begin position="6"/>
        <end position="24"/>
    </location>
</feature>
<sequence length="97" mass="11816">MRGLLIIFLLFMPLISIAFYLLMWKYSTRTETASQHQMSYRTRFRNRDKVLYYANRFKNNFTKLGNQMKAINSPDERRKMIGDFAKKYVLLVHFYML</sequence>
<gene>
    <name evidence="2" type="ORF">Ciccas_005336</name>
</gene>
<organism evidence="2 3">
    <name type="scientific">Cichlidogyrus casuarinus</name>
    <dbReference type="NCBI Taxonomy" id="1844966"/>
    <lineage>
        <taxon>Eukaryota</taxon>
        <taxon>Metazoa</taxon>
        <taxon>Spiralia</taxon>
        <taxon>Lophotrochozoa</taxon>
        <taxon>Platyhelminthes</taxon>
        <taxon>Monogenea</taxon>
        <taxon>Monopisthocotylea</taxon>
        <taxon>Dactylogyridea</taxon>
        <taxon>Ancyrocephalidae</taxon>
        <taxon>Cichlidogyrus</taxon>
    </lineage>
</organism>
<evidence type="ECO:0000313" key="2">
    <source>
        <dbReference type="EMBL" id="KAL3316022.1"/>
    </source>
</evidence>
<name>A0ABD2Q905_9PLAT</name>
<keyword evidence="1" id="KW-1133">Transmembrane helix</keyword>
<dbReference type="EMBL" id="JBJKFK010000618">
    <property type="protein sequence ID" value="KAL3316022.1"/>
    <property type="molecule type" value="Genomic_DNA"/>
</dbReference>
<evidence type="ECO:0000313" key="3">
    <source>
        <dbReference type="Proteomes" id="UP001626550"/>
    </source>
</evidence>
<evidence type="ECO:0000256" key="1">
    <source>
        <dbReference type="SAM" id="Phobius"/>
    </source>
</evidence>